<evidence type="ECO:0000313" key="5">
    <source>
        <dbReference type="Proteomes" id="UP000502005"/>
    </source>
</evidence>
<evidence type="ECO:0000256" key="2">
    <source>
        <dbReference type="PROSITE-ProRule" id="PRU00335"/>
    </source>
</evidence>
<dbReference type="PROSITE" id="PS50977">
    <property type="entry name" value="HTH_TETR_2"/>
    <property type="match status" value="1"/>
</dbReference>
<organism evidence="4 5">
    <name type="scientific">Pantoea cypripedii</name>
    <name type="common">Pectobacterium cypripedii</name>
    <name type="synonym">Erwinia cypripedii</name>
    <dbReference type="NCBI Taxonomy" id="55209"/>
    <lineage>
        <taxon>Bacteria</taxon>
        <taxon>Pseudomonadati</taxon>
        <taxon>Pseudomonadota</taxon>
        <taxon>Gammaproteobacteria</taxon>
        <taxon>Enterobacterales</taxon>
        <taxon>Erwiniaceae</taxon>
        <taxon>Pantoea</taxon>
    </lineage>
</organism>
<evidence type="ECO:0000256" key="1">
    <source>
        <dbReference type="ARBA" id="ARBA00023125"/>
    </source>
</evidence>
<dbReference type="InterPro" id="IPR009057">
    <property type="entry name" value="Homeodomain-like_sf"/>
</dbReference>
<feature type="domain" description="HTH tetR-type" evidence="3">
    <location>
        <begin position="19"/>
        <end position="79"/>
    </location>
</feature>
<dbReference type="InterPro" id="IPR041669">
    <property type="entry name" value="TetR_C_15"/>
</dbReference>
<dbReference type="RefSeq" id="WP_208719398.1">
    <property type="nucleotide sequence ID" value="NZ_CP024770.1"/>
</dbReference>
<dbReference type="InterPro" id="IPR050109">
    <property type="entry name" value="HTH-type_TetR-like_transc_reg"/>
</dbReference>
<protein>
    <submittedName>
        <fullName evidence="4">TetR/AcrR family transcriptional regulator</fullName>
    </submittedName>
</protein>
<dbReference type="PANTHER" id="PTHR30055:SF226">
    <property type="entry name" value="HTH-TYPE TRANSCRIPTIONAL REGULATOR PKSA"/>
    <property type="match status" value="1"/>
</dbReference>
<dbReference type="GO" id="GO:0000976">
    <property type="term" value="F:transcription cis-regulatory region binding"/>
    <property type="evidence" value="ECO:0007669"/>
    <property type="project" value="TreeGrafter"/>
</dbReference>
<dbReference type="GO" id="GO:0003700">
    <property type="term" value="F:DNA-binding transcription factor activity"/>
    <property type="evidence" value="ECO:0007669"/>
    <property type="project" value="TreeGrafter"/>
</dbReference>
<feature type="DNA-binding region" description="H-T-H motif" evidence="2">
    <location>
        <begin position="42"/>
        <end position="61"/>
    </location>
</feature>
<name>A0A6B9GBD7_PANCY</name>
<dbReference type="Gene3D" id="1.10.357.10">
    <property type="entry name" value="Tetracycline Repressor, domain 2"/>
    <property type="match status" value="1"/>
</dbReference>
<gene>
    <name evidence="4" type="ORF">CUN67_30300</name>
</gene>
<proteinExistence type="predicted"/>
<dbReference type="AlphaFoldDB" id="A0A6B9GBD7"/>
<accession>A0A6B9GBD7</accession>
<evidence type="ECO:0000259" key="3">
    <source>
        <dbReference type="PROSITE" id="PS50977"/>
    </source>
</evidence>
<geneLocation type="plasmid" evidence="5">
    <name>pne1b</name>
</geneLocation>
<keyword evidence="1 2" id="KW-0238">DNA-binding</keyword>
<dbReference type="InterPro" id="IPR001647">
    <property type="entry name" value="HTH_TetR"/>
</dbReference>
<dbReference type="PRINTS" id="PR00455">
    <property type="entry name" value="HTHTETR"/>
</dbReference>
<dbReference type="Pfam" id="PF00440">
    <property type="entry name" value="TetR_N"/>
    <property type="match status" value="1"/>
</dbReference>
<dbReference type="EMBL" id="CP024770">
    <property type="protein sequence ID" value="QGY33203.1"/>
    <property type="molecule type" value="Genomic_DNA"/>
</dbReference>
<reference evidence="4 5" key="1">
    <citation type="submission" date="2017-11" db="EMBL/GenBank/DDBJ databases">
        <title>Genome sequence of Pantoea cypripedii NE1.</title>
        <authorList>
            <person name="Nascimento F.X."/>
        </authorList>
    </citation>
    <scope>NUCLEOTIDE SEQUENCE [LARGE SCALE GENOMIC DNA]</scope>
    <source>
        <strain evidence="4 5">NE1</strain>
        <plasmid evidence="5">pne1b</plasmid>
    </source>
</reference>
<dbReference type="PANTHER" id="PTHR30055">
    <property type="entry name" value="HTH-TYPE TRANSCRIPTIONAL REGULATOR RUTR"/>
    <property type="match status" value="1"/>
</dbReference>
<dbReference type="Proteomes" id="UP000502005">
    <property type="component" value="Plasmid pNE1B"/>
</dbReference>
<dbReference type="SUPFAM" id="SSF46689">
    <property type="entry name" value="Homeodomain-like"/>
    <property type="match status" value="1"/>
</dbReference>
<sequence>MSGNVNLTPRKKPRQARSQATVDAIFEATIQVLLTEGPQRLTTIRVAERAGTSVGTLYQYYPNKQALLFAVVERHVQEVAIQVSRAAESVHGRPLADIVSTVVGAFVQAKIERIDESRALYLVSRQLDAHELSVKSEERGLSILTTALKTASDVHFEDLPSVAYLLMAVMVGPTTFMIEGGATPTMLRTWSSQLEVLCFSYLERAAHRLR</sequence>
<dbReference type="Pfam" id="PF17918">
    <property type="entry name" value="TetR_C_15"/>
    <property type="match status" value="1"/>
</dbReference>
<keyword evidence="4" id="KW-0614">Plasmid</keyword>
<evidence type="ECO:0000313" key="4">
    <source>
        <dbReference type="EMBL" id="QGY33203.1"/>
    </source>
</evidence>